<dbReference type="GO" id="GO:0080120">
    <property type="term" value="P:CAAX-box protein maturation"/>
    <property type="evidence" value="ECO:0007669"/>
    <property type="project" value="UniProtKB-ARBA"/>
</dbReference>
<keyword evidence="4" id="KW-0378">Hydrolase</keyword>
<proteinExistence type="inferred from homology"/>
<sequence length="212" mass="23487">MYELKENKLSGRRMIIGSLLLLIGFIFLMVYSWAWWGLFVGGAIAWIIVFGATGRESFHFPKKLWVIPLGVLLYFVVGIVFGTLAKALGLHWASSPAVGHLNELILMLPIMLMGEELLGIGILEVARKKGLSLTTSTLISAVIFGLLHVIPYWDGSLFSTLLHVLLLQGVARIIFNFIYLKTGNSIWGSWVAHMLVDIIALFVAQSIMVGMI</sequence>
<keyword evidence="2" id="KW-0812">Transmembrane</keyword>
<dbReference type="Pfam" id="PF02517">
    <property type="entry name" value="Rce1-like"/>
    <property type="match status" value="1"/>
</dbReference>
<dbReference type="GO" id="GO:0004175">
    <property type="term" value="F:endopeptidase activity"/>
    <property type="evidence" value="ECO:0007669"/>
    <property type="project" value="UniProtKB-ARBA"/>
</dbReference>
<feature type="domain" description="CAAX prenyl protease 2/Lysostaphin resistance protein A-like" evidence="3">
    <location>
        <begin position="104"/>
        <end position="198"/>
    </location>
</feature>
<dbReference type="GO" id="GO:0008237">
    <property type="term" value="F:metallopeptidase activity"/>
    <property type="evidence" value="ECO:0007669"/>
    <property type="project" value="UniProtKB-KW"/>
</dbReference>
<dbReference type="AlphaFoldDB" id="A0A2R8A3J7"/>
<name>A0A2R8A3J7_CARDV</name>
<protein>
    <submittedName>
        <fullName evidence="4">CPBP family intramembrane metalloprotease</fullName>
    </submittedName>
</protein>
<gene>
    <name evidence="4" type="ORF">CKN69_04500</name>
</gene>
<keyword evidence="2" id="KW-0472">Membrane</keyword>
<evidence type="ECO:0000313" key="4">
    <source>
        <dbReference type="EMBL" id="TFJ27798.1"/>
    </source>
</evidence>
<evidence type="ECO:0000259" key="3">
    <source>
        <dbReference type="Pfam" id="PF02517"/>
    </source>
</evidence>
<reference evidence="4 5" key="1">
    <citation type="journal article" date="2018" name="Int. J. Food Microbiol.">
        <title>Growth of Carnobacterium spp. isolated from chilled vacuum-packaged meat under relevant acidic conditions.</title>
        <authorList>
            <person name="Zhang P."/>
            <person name="Badoni M."/>
            <person name="Ganzle M."/>
            <person name="Yang X."/>
        </authorList>
    </citation>
    <scope>NUCLEOTIDE SEQUENCE [LARGE SCALE GENOMIC DNA]</scope>
    <source>
        <strain evidence="4 5">B2</strain>
    </source>
</reference>
<dbReference type="GO" id="GO:0006508">
    <property type="term" value="P:proteolysis"/>
    <property type="evidence" value="ECO:0007669"/>
    <property type="project" value="UniProtKB-KW"/>
</dbReference>
<dbReference type="EMBL" id="NRPP01000008">
    <property type="protein sequence ID" value="TFJ27798.1"/>
    <property type="molecule type" value="Genomic_DNA"/>
</dbReference>
<keyword evidence="4" id="KW-0645">Protease</keyword>
<feature type="transmembrane region" description="Helical" evidence="2">
    <location>
        <begin position="190"/>
        <end position="211"/>
    </location>
</feature>
<feature type="transmembrane region" description="Helical" evidence="2">
    <location>
        <begin position="104"/>
        <end position="123"/>
    </location>
</feature>
<organism evidence="4 5">
    <name type="scientific">Carnobacterium divergens</name>
    <name type="common">Lactobacillus divergens</name>
    <dbReference type="NCBI Taxonomy" id="2748"/>
    <lineage>
        <taxon>Bacteria</taxon>
        <taxon>Bacillati</taxon>
        <taxon>Bacillota</taxon>
        <taxon>Bacilli</taxon>
        <taxon>Lactobacillales</taxon>
        <taxon>Carnobacteriaceae</taxon>
        <taxon>Carnobacterium</taxon>
    </lineage>
</organism>
<comment type="similarity">
    <text evidence="1">Belongs to the UPF0177 family.</text>
</comment>
<dbReference type="Proteomes" id="UP000297938">
    <property type="component" value="Unassembled WGS sequence"/>
</dbReference>
<feature type="transmembrane region" description="Helical" evidence="2">
    <location>
        <begin position="156"/>
        <end position="178"/>
    </location>
</feature>
<evidence type="ECO:0000313" key="5">
    <source>
        <dbReference type="Proteomes" id="UP000297938"/>
    </source>
</evidence>
<dbReference type="InterPro" id="IPR003675">
    <property type="entry name" value="Rce1/LyrA-like_dom"/>
</dbReference>
<feature type="transmembrane region" description="Helical" evidence="2">
    <location>
        <begin position="35"/>
        <end position="52"/>
    </location>
</feature>
<evidence type="ECO:0000256" key="1">
    <source>
        <dbReference type="ARBA" id="ARBA00009067"/>
    </source>
</evidence>
<dbReference type="STRING" id="2748.CDIV41_50064"/>
<feature type="transmembrane region" description="Helical" evidence="2">
    <location>
        <begin position="64"/>
        <end position="84"/>
    </location>
</feature>
<dbReference type="RefSeq" id="WP_074403468.1">
    <property type="nucleotide sequence ID" value="NZ_CBCPJQ010000006.1"/>
</dbReference>
<keyword evidence="4" id="KW-0482">Metalloprotease</keyword>
<keyword evidence="2" id="KW-1133">Transmembrane helix</keyword>
<feature type="transmembrane region" description="Helical" evidence="2">
    <location>
        <begin position="130"/>
        <end position="150"/>
    </location>
</feature>
<evidence type="ECO:0000256" key="2">
    <source>
        <dbReference type="SAM" id="Phobius"/>
    </source>
</evidence>
<comment type="caution">
    <text evidence="4">The sequence shown here is derived from an EMBL/GenBank/DDBJ whole genome shotgun (WGS) entry which is preliminary data.</text>
</comment>
<accession>A0A2R8A3J7</accession>
<feature type="transmembrane region" description="Helical" evidence="2">
    <location>
        <begin position="12"/>
        <end position="29"/>
    </location>
</feature>